<accession>A0A0B6ZEU4</accession>
<proteinExistence type="predicted"/>
<gene>
    <name evidence="2" type="primary">ORF61467</name>
</gene>
<sequence>MMVLFAAVIEIDRIMLMLLAAVTEKDFQDYASVIHSLYLKVLIPTTVVQDRHCTHE</sequence>
<dbReference type="EMBL" id="HACG01020269">
    <property type="protein sequence ID" value="CEK67134.1"/>
    <property type="molecule type" value="Transcribed_RNA"/>
</dbReference>
<keyword evidence="1" id="KW-0732">Signal</keyword>
<dbReference type="AlphaFoldDB" id="A0A0B6ZEU4"/>
<feature type="non-terminal residue" evidence="2">
    <location>
        <position position="56"/>
    </location>
</feature>
<feature type="chain" id="PRO_5005171288" evidence="1">
    <location>
        <begin position="17"/>
        <end position="56"/>
    </location>
</feature>
<evidence type="ECO:0000313" key="2">
    <source>
        <dbReference type="EMBL" id="CEK67134.1"/>
    </source>
</evidence>
<reference evidence="2" key="1">
    <citation type="submission" date="2014-12" db="EMBL/GenBank/DDBJ databases">
        <title>Insight into the proteome of Arion vulgaris.</title>
        <authorList>
            <person name="Aradska J."/>
            <person name="Bulat T."/>
            <person name="Smidak R."/>
            <person name="Sarate P."/>
            <person name="Gangsoo J."/>
            <person name="Sialana F."/>
            <person name="Bilban M."/>
            <person name="Lubec G."/>
        </authorList>
    </citation>
    <scope>NUCLEOTIDE SEQUENCE</scope>
    <source>
        <tissue evidence="2">Skin</tissue>
    </source>
</reference>
<name>A0A0B6ZEU4_9EUPU</name>
<protein>
    <submittedName>
        <fullName evidence="2">Uncharacterized protein</fullName>
    </submittedName>
</protein>
<feature type="signal peptide" evidence="1">
    <location>
        <begin position="1"/>
        <end position="16"/>
    </location>
</feature>
<evidence type="ECO:0000256" key="1">
    <source>
        <dbReference type="SAM" id="SignalP"/>
    </source>
</evidence>
<organism evidence="2">
    <name type="scientific">Arion vulgaris</name>
    <dbReference type="NCBI Taxonomy" id="1028688"/>
    <lineage>
        <taxon>Eukaryota</taxon>
        <taxon>Metazoa</taxon>
        <taxon>Spiralia</taxon>
        <taxon>Lophotrochozoa</taxon>
        <taxon>Mollusca</taxon>
        <taxon>Gastropoda</taxon>
        <taxon>Heterobranchia</taxon>
        <taxon>Euthyneura</taxon>
        <taxon>Panpulmonata</taxon>
        <taxon>Eupulmonata</taxon>
        <taxon>Stylommatophora</taxon>
        <taxon>Helicina</taxon>
        <taxon>Arionoidea</taxon>
        <taxon>Arionidae</taxon>
        <taxon>Arion</taxon>
    </lineage>
</organism>